<comment type="caution">
    <text evidence="2">The sequence shown here is derived from an EMBL/GenBank/DDBJ whole genome shotgun (WGS) entry which is preliminary data.</text>
</comment>
<evidence type="ECO:0008006" key="4">
    <source>
        <dbReference type="Google" id="ProtNLM"/>
    </source>
</evidence>
<dbReference type="Proteomes" id="UP001303760">
    <property type="component" value="Unassembled WGS sequence"/>
</dbReference>
<feature type="compositionally biased region" description="Basic and acidic residues" evidence="1">
    <location>
        <begin position="313"/>
        <end position="326"/>
    </location>
</feature>
<sequence>VRTIRRSEITELDRLCVHVDLVSYAGMEKGVFKYSHQWKGFGPKWQEIHIHARLPHHPNILPIDRLVLDEVSGTRVVGFTMPFIDGGDLAARKDRPFKFKYLKLLLQVVDDLNYKFGIAHHDIASRNLFIDPSTNNLVLFDFSVAAKIGYERERYHLGESVQELKERNDVKGVVLTVHEILTRESRVGSMQLQYIDETDLLIGPEKWVEHPDVELDPGLDAVDYYNELMRWVRARRECPITHYTEAPEHVDWPTEMADPPERKKSYDREFAEKHGLPYIEWARPRGAHLDRSRRLLATGKYANGNEVNGNLISKKEEPSITDKRQEGGSPAGDKATQERDTPPADINAIKADDDAGTKTTATTATTIPAANNNNGNEHGATTINTKLEGTPTPKPQPTPAKTL</sequence>
<feature type="compositionally biased region" description="Low complexity" evidence="1">
    <location>
        <begin position="357"/>
        <end position="382"/>
    </location>
</feature>
<evidence type="ECO:0000313" key="2">
    <source>
        <dbReference type="EMBL" id="KAK4242246.1"/>
    </source>
</evidence>
<dbReference type="SUPFAM" id="SSF56112">
    <property type="entry name" value="Protein kinase-like (PK-like)"/>
    <property type="match status" value="1"/>
</dbReference>
<reference evidence="2" key="2">
    <citation type="submission" date="2023-05" db="EMBL/GenBank/DDBJ databases">
        <authorList>
            <consortium name="Lawrence Berkeley National Laboratory"/>
            <person name="Steindorff A."/>
            <person name="Hensen N."/>
            <person name="Bonometti L."/>
            <person name="Westerberg I."/>
            <person name="Brannstrom I.O."/>
            <person name="Guillou S."/>
            <person name="Cros-Aarteil S."/>
            <person name="Calhoun S."/>
            <person name="Haridas S."/>
            <person name="Kuo A."/>
            <person name="Mondo S."/>
            <person name="Pangilinan J."/>
            <person name="Riley R."/>
            <person name="Labutti K."/>
            <person name="Andreopoulos B."/>
            <person name="Lipzen A."/>
            <person name="Chen C."/>
            <person name="Yanf M."/>
            <person name="Daum C."/>
            <person name="Ng V."/>
            <person name="Clum A."/>
            <person name="Ohm R."/>
            <person name="Martin F."/>
            <person name="Silar P."/>
            <person name="Natvig D."/>
            <person name="Lalanne C."/>
            <person name="Gautier V."/>
            <person name="Ament-Velasquez S.L."/>
            <person name="Kruys A."/>
            <person name="Hutchinson M.I."/>
            <person name="Powell A.J."/>
            <person name="Barry K."/>
            <person name="Miller A.N."/>
            <person name="Grigoriev I.V."/>
            <person name="Debuchy R."/>
            <person name="Gladieux P."/>
            <person name="Thoren M.H."/>
            <person name="Johannesson H."/>
        </authorList>
    </citation>
    <scope>NUCLEOTIDE SEQUENCE</scope>
    <source>
        <strain evidence="2">CBS 532.94</strain>
    </source>
</reference>
<dbReference type="AlphaFoldDB" id="A0AAN7CIH3"/>
<feature type="non-terminal residue" evidence="2">
    <location>
        <position position="1"/>
    </location>
</feature>
<name>A0AAN7CIH3_9PEZI</name>
<evidence type="ECO:0000256" key="1">
    <source>
        <dbReference type="SAM" id="MobiDB-lite"/>
    </source>
</evidence>
<evidence type="ECO:0000313" key="3">
    <source>
        <dbReference type="Proteomes" id="UP001303760"/>
    </source>
</evidence>
<proteinExistence type="predicted"/>
<protein>
    <recommendedName>
        <fullName evidence="4">Protein kinase domain-containing protein</fullName>
    </recommendedName>
</protein>
<keyword evidence="3" id="KW-1185">Reference proteome</keyword>
<reference evidence="2" key="1">
    <citation type="journal article" date="2023" name="Mol. Phylogenet. Evol.">
        <title>Genome-scale phylogeny and comparative genomics of the fungal order Sordariales.</title>
        <authorList>
            <person name="Hensen N."/>
            <person name="Bonometti L."/>
            <person name="Westerberg I."/>
            <person name="Brannstrom I.O."/>
            <person name="Guillou S."/>
            <person name="Cros-Aarteil S."/>
            <person name="Calhoun S."/>
            <person name="Haridas S."/>
            <person name="Kuo A."/>
            <person name="Mondo S."/>
            <person name="Pangilinan J."/>
            <person name="Riley R."/>
            <person name="LaButti K."/>
            <person name="Andreopoulos B."/>
            <person name="Lipzen A."/>
            <person name="Chen C."/>
            <person name="Yan M."/>
            <person name="Daum C."/>
            <person name="Ng V."/>
            <person name="Clum A."/>
            <person name="Steindorff A."/>
            <person name="Ohm R.A."/>
            <person name="Martin F."/>
            <person name="Silar P."/>
            <person name="Natvig D.O."/>
            <person name="Lalanne C."/>
            <person name="Gautier V."/>
            <person name="Ament-Velasquez S.L."/>
            <person name="Kruys A."/>
            <person name="Hutchinson M.I."/>
            <person name="Powell A.J."/>
            <person name="Barry K."/>
            <person name="Miller A.N."/>
            <person name="Grigoriev I.V."/>
            <person name="Debuchy R."/>
            <person name="Gladieux P."/>
            <person name="Hiltunen Thoren M."/>
            <person name="Johannesson H."/>
        </authorList>
    </citation>
    <scope>NUCLEOTIDE SEQUENCE</scope>
    <source>
        <strain evidence="2">CBS 532.94</strain>
    </source>
</reference>
<feature type="region of interest" description="Disordered" evidence="1">
    <location>
        <begin position="303"/>
        <end position="403"/>
    </location>
</feature>
<feature type="compositionally biased region" description="Pro residues" evidence="1">
    <location>
        <begin position="392"/>
        <end position="403"/>
    </location>
</feature>
<dbReference type="EMBL" id="MU860010">
    <property type="protein sequence ID" value="KAK4242246.1"/>
    <property type="molecule type" value="Genomic_DNA"/>
</dbReference>
<accession>A0AAN7CIH3</accession>
<dbReference type="Gene3D" id="1.10.510.10">
    <property type="entry name" value="Transferase(Phosphotransferase) domain 1"/>
    <property type="match status" value="1"/>
</dbReference>
<dbReference type="InterPro" id="IPR011009">
    <property type="entry name" value="Kinase-like_dom_sf"/>
</dbReference>
<organism evidence="2 3">
    <name type="scientific">Achaetomium macrosporum</name>
    <dbReference type="NCBI Taxonomy" id="79813"/>
    <lineage>
        <taxon>Eukaryota</taxon>
        <taxon>Fungi</taxon>
        <taxon>Dikarya</taxon>
        <taxon>Ascomycota</taxon>
        <taxon>Pezizomycotina</taxon>
        <taxon>Sordariomycetes</taxon>
        <taxon>Sordariomycetidae</taxon>
        <taxon>Sordariales</taxon>
        <taxon>Chaetomiaceae</taxon>
        <taxon>Achaetomium</taxon>
    </lineage>
</organism>
<gene>
    <name evidence="2" type="ORF">C8A03DRAFT_11518</name>
</gene>